<organism evidence="1 2">
    <name type="scientific">Nocardia rhizosphaerihabitans</name>
    <dbReference type="NCBI Taxonomy" id="1691570"/>
    <lineage>
        <taxon>Bacteria</taxon>
        <taxon>Bacillati</taxon>
        <taxon>Actinomycetota</taxon>
        <taxon>Actinomycetes</taxon>
        <taxon>Mycobacteriales</taxon>
        <taxon>Nocardiaceae</taxon>
        <taxon>Nocardia</taxon>
    </lineage>
</organism>
<gene>
    <name evidence="1" type="ORF">GCM10011610_71200</name>
</gene>
<comment type="caution">
    <text evidence="1">The sequence shown here is derived from an EMBL/GenBank/DDBJ whole genome shotgun (WGS) entry which is preliminary data.</text>
</comment>
<keyword evidence="2" id="KW-1185">Reference proteome</keyword>
<dbReference type="Proteomes" id="UP000658127">
    <property type="component" value="Unassembled WGS sequence"/>
</dbReference>
<name>A0ABQ2L5R0_9NOCA</name>
<evidence type="ECO:0008006" key="3">
    <source>
        <dbReference type="Google" id="ProtNLM"/>
    </source>
</evidence>
<dbReference type="RefSeq" id="WP_189034927.1">
    <property type="nucleotide sequence ID" value="NZ_BMNE01000021.1"/>
</dbReference>
<reference evidence="2" key="1">
    <citation type="journal article" date="2019" name="Int. J. Syst. Evol. Microbiol.">
        <title>The Global Catalogue of Microorganisms (GCM) 10K type strain sequencing project: providing services to taxonomists for standard genome sequencing and annotation.</title>
        <authorList>
            <consortium name="The Broad Institute Genomics Platform"/>
            <consortium name="The Broad Institute Genome Sequencing Center for Infectious Disease"/>
            <person name="Wu L."/>
            <person name="Ma J."/>
        </authorList>
    </citation>
    <scope>NUCLEOTIDE SEQUENCE [LARGE SCALE GENOMIC DNA]</scope>
    <source>
        <strain evidence="2">CGMCC 4.7329</strain>
    </source>
</reference>
<evidence type="ECO:0000313" key="2">
    <source>
        <dbReference type="Proteomes" id="UP000658127"/>
    </source>
</evidence>
<dbReference type="EMBL" id="BMNE01000021">
    <property type="protein sequence ID" value="GGO01429.1"/>
    <property type="molecule type" value="Genomic_DNA"/>
</dbReference>
<accession>A0ABQ2L5R0</accession>
<sequence>MGGNDGFDSTFALRPRPSRADVDHFWSADPAPDDLADIFFGPDPGTGCPFDRIEFIVFRGHMCSAVFLARAVESAALPALDQVDAKAFDTEQSWPEWRGSAELDLVRSDGRAAIEDAQAMARGAACLTAAAALESLTADLLPDHLAAPGGGLHRTFVRLLDWIGIDPATRADVVKCIDVVRQRRNDYAHALTGSYWASPGNRPHTSFDLETYLDTMHRVGAVAVWLESALP</sequence>
<protein>
    <recommendedName>
        <fullName evidence="3">RiboL-PSP-HEPN domain-containing protein</fullName>
    </recommendedName>
</protein>
<evidence type="ECO:0000313" key="1">
    <source>
        <dbReference type="EMBL" id="GGO01429.1"/>
    </source>
</evidence>
<proteinExistence type="predicted"/>